<evidence type="ECO:0000256" key="1">
    <source>
        <dbReference type="SAM" id="SignalP"/>
    </source>
</evidence>
<feature type="signal peptide" evidence="1">
    <location>
        <begin position="1"/>
        <end position="20"/>
    </location>
</feature>
<reference evidence="2 3" key="1">
    <citation type="submission" date="2023-06" db="EMBL/GenBank/DDBJ databases">
        <title>Identification and characterization of antibiotic-resistant Gram-negative bacteria.</title>
        <authorList>
            <person name="Cho G.-S."/>
            <person name="Lee J."/>
            <person name="Tai E."/>
            <person name="Jeong S."/>
            <person name="Kim I."/>
            <person name="Kim B.-E."/>
            <person name="Jeong M.-I."/>
            <person name="Oh K.-K."/>
            <person name="Franz C.M.A.P."/>
        </authorList>
    </citation>
    <scope>NUCLEOTIDE SEQUENCE [LARGE SCALE GENOMIC DNA]</scope>
    <source>
        <strain evidence="2 3">V106_12</strain>
    </source>
</reference>
<accession>A0AAP4FXE2</accession>
<protein>
    <recommendedName>
        <fullName evidence="4">Lipoprotein</fullName>
    </recommendedName>
</protein>
<feature type="chain" id="PRO_5042880443" description="Lipoprotein" evidence="1">
    <location>
        <begin position="21"/>
        <end position="155"/>
    </location>
</feature>
<dbReference type="Proteomes" id="UP001223214">
    <property type="component" value="Unassembled WGS sequence"/>
</dbReference>
<proteinExistence type="predicted"/>
<keyword evidence="3" id="KW-1185">Reference proteome</keyword>
<keyword evidence="1" id="KW-0732">Signal</keyword>
<name>A0AAP4FXE2_9ENTR</name>
<dbReference type="RefSeq" id="WP_285148416.1">
    <property type="nucleotide sequence ID" value="NZ_JASSOM010000074.1"/>
</dbReference>
<gene>
    <name evidence="2" type="ORF">QQF32_19875</name>
</gene>
<evidence type="ECO:0000313" key="2">
    <source>
        <dbReference type="EMBL" id="MDK9365456.1"/>
    </source>
</evidence>
<dbReference type="AlphaFoldDB" id="A0AAP4FXE2"/>
<evidence type="ECO:0008006" key="4">
    <source>
        <dbReference type="Google" id="ProtNLM"/>
    </source>
</evidence>
<dbReference type="EMBL" id="JASSOM010000074">
    <property type="protein sequence ID" value="MDK9365456.1"/>
    <property type="molecule type" value="Genomic_DNA"/>
</dbReference>
<dbReference type="PROSITE" id="PS51257">
    <property type="entry name" value="PROKAR_LIPOPROTEIN"/>
    <property type="match status" value="1"/>
</dbReference>
<sequence length="155" mass="17338">MKRFTLVVLSWLLASACAMAAVTEQEWGNWYGNTGGMEFALTTRNQAGEELSISCSNQKMTVTLRSRQENWSATSTEGLDKLYLMINRQAYQLDNEKLFPNEPAPAQVVFEALAHTSARDMLVFTSQQTGDSKPFSTRGLSEALKGKTWQDCLNQ</sequence>
<evidence type="ECO:0000313" key="3">
    <source>
        <dbReference type="Proteomes" id="UP001223214"/>
    </source>
</evidence>
<organism evidence="2 3">
    <name type="scientific">Lelliottia wanjuensis</name>
    <dbReference type="NCBI Taxonomy" id="3050585"/>
    <lineage>
        <taxon>Bacteria</taxon>
        <taxon>Pseudomonadati</taxon>
        <taxon>Pseudomonadota</taxon>
        <taxon>Gammaproteobacteria</taxon>
        <taxon>Enterobacterales</taxon>
        <taxon>Enterobacteriaceae</taxon>
        <taxon>Lelliottia</taxon>
    </lineage>
</organism>
<comment type="caution">
    <text evidence="2">The sequence shown here is derived from an EMBL/GenBank/DDBJ whole genome shotgun (WGS) entry which is preliminary data.</text>
</comment>